<dbReference type="InterPro" id="IPR011989">
    <property type="entry name" value="ARM-like"/>
</dbReference>
<dbReference type="Proteomes" id="UP000741013">
    <property type="component" value="Unassembled WGS sequence"/>
</dbReference>
<sequence>MTTRFQQALRLMRSRDPQAREDGFHFLLPHAAEHADQLIDEFARERTDHGLRCWLLELIGQARSPKALPVLAEQLRSNDELLRSWAVRGLEQLATKPARYELWKARANGLID</sequence>
<dbReference type="SUPFAM" id="SSF48371">
    <property type="entry name" value="ARM repeat"/>
    <property type="match status" value="1"/>
</dbReference>
<protein>
    <submittedName>
        <fullName evidence="1">HEAT repeat protein</fullName>
    </submittedName>
</protein>
<evidence type="ECO:0000313" key="1">
    <source>
        <dbReference type="EMBL" id="MBP2184385.1"/>
    </source>
</evidence>
<dbReference type="RefSeq" id="WP_209667407.1">
    <property type="nucleotide sequence ID" value="NZ_JAGGMS010000001.1"/>
</dbReference>
<dbReference type="Gene3D" id="1.25.10.10">
    <property type="entry name" value="Leucine-rich Repeat Variant"/>
    <property type="match status" value="1"/>
</dbReference>
<proteinExistence type="predicted"/>
<dbReference type="EMBL" id="JAGGMS010000001">
    <property type="protein sequence ID" value="MBP2184385.1"/>
    <property type="molecule type" value="Genomic_DNA"/>
</dbReference>
<keyword evidence="2" id="KW-1185">Reference proteome</keyword>
<dbReference type="Pfam" id="PF13646">
    <property type="entry name" value="HEAT_2"/>
    <property type="match status" value="1"/>
</dbReference>
<gene>
    <name evidence="1" type="ORF">JOM49_005911</name>
</gene>
<dbReference type="InterPro" id="IPR016024">
    <property type="entry name" value="ARM-type_fold"/>
</dbReference>
<name>A0ABS4PZP6_9PSEU</name>
<accession>A0ABS4PZP6</accession>
<evidence type="ECO:0000313" key="2">
    <source>
        <dbReference type="Proteomes" id="UP000741013"/>
    </source>
</evidence>
<organism evidence="1 2">
    <name type="scientific">Amycolatopsis magusensis</name>
    <dbReference type="NCBI Taxonomy" id="882444"/>
    <lineage>
        <taxon>Bacteria</taxon>
        <taxon>Bacillati</taxon>
        <taxon>Actinomycetota</taxon>
        <taxon>Actinomycetes</taxon>
        <taxon>Pseudonocardiales</taxon>
        <taxon>Pseudonocardiaceae</taxon>
        <taxon>Amycolatopsis</taxon>
    </lineage>
</organism>
<reference evidence="1 2" key="1">
    <citation type="submission" date="2021-03" db="EMBL/GenBank/DDBJ databases">
        <title>Sequencing the genomes of 1000 actinobacteria strains.</title>
        <authorList>
            <person name="Klenk H.-P."/>
        </authorList>
    </citation>
    <scope>NUCLEOTIDE SEQUENCE [LARGE SCALE GENOMIC DNA]</scope>
    <source>
        <strain evidence="1 2">DSM 45510</strain>
    </source>
</reference>
<comment type="caution">
    <text evidence="1">The sequence shown here is derived from an EMBL/GenBank/DDBJ whole genome shotgun (WGS) entry which is preliminary data.</text>
</comment>